<dbReference type="EMBL" id="JAIWYP010000012">
    <property type="protein sequence ID" value="KAH3724295.1"/>
    <property type="molecule type" value="Genomic_DNA"/>
</dbReference>
<protein>
    <submittedName>
        <fullName evidence="1">Uncharacterized protein</fullName>
    </submittedName>
</protein>
<name>A0A9D4CH68_DREPO</name>
<accession>A0A9D4CH68</accession>
<organism evidence="1 2">
    <name type="scientific">Dreissena polymorpha</name>
    <name type="common">Zebra mussel</name>
    <name type="synonym">Mytilus polymorpha</name>
    <dbReference type="NCBI Taxonomy" id="45954"/>
    <lineage>
        <taxon>Eukaryota</taxon>
        <taxon>Metazoa</taxon>
        <taxon>Spiralia</taxon>
        <taxon>Lophotrochozoa</taxon>
        <taxon>Mollusca</taxon>
        <taxon>Bivalvia</taxon>
        <taxon>Autobranchia</taxon>
        <taxon>Heteroconchia</taxon>
        <taxon>Euheterodonta</taxon>
        <taxon>Imparidentia</taxon>
        <taxon>Neoheterodontei</taxon>
        <taxon>Myida</taxon>
        <taxon>Dreissenoidea</taxon>
        <taxon>Dreissenidae</taxon>
        <taxon>Dreissena</taxon>
    </lineage>
</organism>
<evidence type="ECO:0000313" key="1">
    <source>
        <dbReference type="EMBL" id="KAH3724295.1"/>
    </source>
</evidence>
<sequence length="57" mass="6235">MKYQTQISTSVLTERHVTTTLTVPTLTGALSANVRPDTETWMGSVDNTVMVRHLSSA</sequence>
<reference evidence="1" key="1">
    <citation type="journal article" date="2019" name="bioRxiv">
        <title>The Genome of the Zebra Mussel, Dreissena polymorpha: A Resource for Invasive Species Research.</title>
        <authorList>
            <person name="McCartney M.A."/>
            <person name="Auch B."/>
            <person name="Kono T."/>
            <person name="Mallez S."/>
            <person name="Zhang Y."/>
            <person name="Obille A."/>
            <person name="Becker A."/>
            <person name="Abrahante J.E."/>
            <person name="Garbe J."/>
            <person name="Badalamenti J.P."/>
            <person name="Herman A."/>
            <person name="Mangelson H."/>
            <person name="Liachko I."/>
            <person name="Sullivan S."/>
            <person name="Sone E.D."/>
            <person name="Koren S."/>
            <person name="Silverstein K.A.T."/>
            <person name="Beckman K.B."/>
            <person name="Gohl D.M."/>
        </authorList>
    </citation>
    <scope>NUCLEOTIDE SEQUENCE</scope>
    <source>
        <strain evidence="1">Duluth1</strain>
        <tissue evidence="1">Whole animal</tissue>
    </source>
</reference>
<proteinExistence type="predicted"/>
<keyword evidence="2" id="KW-1185">Reference proteome</keyword>
<reference evidence="1" key="2">
    <citation type="submission" date="2020-11" db="EMBL/GenBank/DDBJ databases">
        <authorList>
            <person name="McCartney M.A."/>
            <person name="Auch B."/>
            <person name="Kono T."/>
            <person name="Mallez S."/>
            <person name="Becker A."/>
            <person name="Gohl D.M."/>
            <person name="Silverstein K.A.T."/>
            <person name="Koren S."/>
            <person name="Bechman K.B."/>
            <person name="Herman A."/>
            <person name="Abrahante J.E."/>
            <person name="Garbe J."/>
        </authorList>
    </citation>
    <scope>NUCLEOTIDE SEQUENCE</scope>
    <source>
        <strain evidence="1">Duluth1</strain>
        <tissue evidence="1">Whole animal</tissue>
    </source>
</reference>
<evidence type="ECO:0000313" key="2">
    <source>
        <dbReference type="Proteomes" id="UP000828390"/>
    </source>
</evidence>
<comment type="caution">
    <text evidence="1">The sequence shown here is derived from an EMBL/GenBank/DDBJ whole genome shotgun (WGS) entry which is preliminary data.</text>
</comment>
<gene>
    <name evidence="1" type="ORF">DPMN_050111</name>
</gene>
<dbReference type="Proteomes" id="UP000828390">
    <property type="component" value="Unassembled WGS sequence"/>
</dbReference>
<dbReference type="AlphaFoldDB" id="A0A9D4CH68"/>